<evidence type="ECO:0000313" key="5">
    <source>
        <dbReference type="EMBL" id="RCW85326.1"/>
    </source>
</evidence>
<keyword evidence="2" id="KW-0813">Transport</keyword>
<comment type="similarity">
    <text evidence="1">Belongs to the bacterial solute-binding protein 3 family.</text>
</comment>
<name>A0A368Z1I7_9HYPH</name>
<protein>
    <submittedName>
        <fullName evidence="5">General L-amino acid-binding protein</fullName>
    </submittedName>
</protein>
<gene>
    <name evidence="5" type="ORF">C7476_103168</name>
</gene>
<dbReference type="SUPFAM" id="SSF53850">
    <property type="entry name" value="Periplasmic binding protein-like II"/>
    <property type="match status" value="1"/>
</dbReference>
<dbReference type="PANTHER" id="PTHR30085:SF7">
    <property type="entry name" value="AMINO-ACID ABC TRANSPORTER-BINDING PROTEIN YHDW-RELATED"/>
    <property type="match status" value="1"/>
</dbReference>
<proteinExistence type="inferred from homology"/>
<keyword evidence="6" id="KW-1185">Reference proteome</keyword>
<sequence length="373" mass="40097">MGPFLGAWGAIRQYDLSSVGTMGTNLKGQIVMKNLVLKGALAASAFVLLANAASAATLDDVKKKGFLQCGVNTGLPGFASPNDKGEWSGFDVDYCRAVAAAVFGDPTKVKYTPLSAKDRLPALQSGEIDVLIRNTTWTLSRDEQGFDFTGVNYYDGQGFMINSKKLSGINSALQLSGASVCVQAGTTTELNLADYFKANKMEYNPVVFEKVEEVNAAYDSGRCDAYTTDQSGLYAYRLALTAPDDHIVLPEIISKEPLGPVVRQGDAQWADIIRWTHYALLTAEELGITKANVEELAKGDSPEVKRVLGQEAGTKLGTDLGLTNDWVVNIVKAVGNYGEIFEKNLGSGSPLKIARGINAQWSKGGLQYAMPIR</sequence>
<dbReference type="AlphaFoldDB" id="A0A368Z1I7"/>
<dbReference type="CDD" id="cd13692">
    <property type="entry name" value="PBP2_BztA"/>
    <property type="match status" value="1"/>
</dbReference>
<evidence type="ECO:0000259" key="4">
    <source>
        <dbReference type="SMART" id="SM00062"/>
    </source>
</evidence>
<feature type="domain" description="Solute-binding protein family 3/N-terminal" evidence="4">
    <location>
        <begin position="66"/>
        <end position="296"/>
    </location>
</feature>
<reference evidence="5 6" key="1">
    <citation type="submission" date="2018-07" db="EMBL/GenBank/DDBJ databases">
        <title>Genomic Encyclopedia of Type Strains, Phase III (KMG-III): the genomes of soil and plant-associated and newly described type strains.</title>
        <authorList>
            <person name="Whitman W."/>
        </authorList>
    </citation>
    <scope>NUCLEOTIDE SEQUENCE [LARGE SCALE GENOMIC DNA]</scope>
    <source>
        <strain evidence="5 6">31-25a</strain>
    </source>
</reference>
<evidence type="ECO:0000256" key="2">
    <source>
        <dbReference type="ARBA" id="ARBA00022448"/>
    </source>
</evidence>
<dbReference type="SMART" id="SM00062">
    <property type="entry name" value="PBPb"/>
    <property type="match status" value="1"/>
</dbReference>
<dbReference type="EMBL" id="QPJM01000003">
    <property type="protein sequence ID" value="RCW85326.1"/>
    <property type="molecule type" value="Genomic_DNA"/>
</dbReference>
<keyword evidence="3" id="KW-0732">Signal</keyword>
<comment type="caution">
    <text evidence="5">The sequence shown here is derived from an EMBL/GenBank/DDBJ whole genome shotgun (WGS) entry which is preliminary data.</text>
</comment>
<dbReference type="PANTHER" id="PTHR30085">
    <property type="entry name" value="AMINO ACID ABC TRANSPORTER PERMEASE"/>
    <property type="match status" value="1"/>
</dbReference>
<dbReference type="Pfam" id="PF00497">
    <property type="entry name" value="SBP_bac_3"/>
    <property type="match status" value="1"/>
</dbReference>
<organism evidence="5 6">
    <name type="scientific">Phyllobacterium bourgognense</name>
    <dbReference type="NCBI Taxonomy" id="314236"/>
    <lineage>
        <taxon>Bacteria</taxon>
        <taxon>Pseudomonadati</taxon>
        <taxon>Pseudomonadota</taxon>
        <taxon>Alphaproteobacteria</taxon>
        <taxon>Hyphomicrobiales</taxon>
        <taxon>Phyllobacteriaceae</taxon>
        <taxon>Phyllobacterium</taxon>
    </lineage>
</organism>
<dbReference type="InterPro" id="IPR001638">
    <property type="entry name" value="Solute-binding_3/MltF_N"/>
</dbReference>
<evidence type="ECO:0000256" key="1">
    <source>
        <dbReference type="ARBA" id="ARBA00010333"/>
    </source>
</evidence>
<dbReference type="GO" id="GO:0006865">
    <property type="term" value="P:amino acid transport"/>
    <property type="evidence" value="ECO:0007669"/>
    <property type="project" value="TreeGrafter"/>
</dbReference>
<dbReference type="Gene3D" id="3.40.190.10">
    <property type="entry name" value="Periplasmic binding protein-like II"/>
    <property type="match status" value="2"/>
</dbReference>
<evidence type="ECO:0000313" key="6">
    <source>
        <dbReference type="Proteomes" id="UP000253324"/>
    </source>
</evidence>
<dbReference type="InterPro" id="IPR051455">
    <property type="entry name" value="Bact_solute-bind_prot3"/>
</dbReference>
<dbReference type="Proteomes" id="UP000253324">
    <property type="component" value="Unassembled WGS sequence"/>
</dbReference>
<accession>A0A368Z1I7</accession>
<evidence type="ECO:0000256" key="3">
    <source>
        <dbReference type="ARBA" id="ARBA00022729"/>
    </source>
</evidence>